<keyword evidence="9" id="KW-1185">Reference proteome</keyword>
<proteinExistence type="inferred from homology"/>
<keyword evidence="3 6" id="KW-1133">Transmembrane helix</keyword>
<dbReference type="EMBL" id="CP015163">
    <property type="protein sequence ID" value="AXB48435.1"/>
    <property type="molecule type" value="Genomic_DNA"/>
</dbReference>
<comment type="similarity">
    <text evidence="6">Belongs to the ABC-2 integral membrane protein family.</text>
</comment>
<dbReference type="InterPro" id="IPR013525">
    <property type="entry name" value="ABC2_TM"/>
</dbReference>
<accession>A0A344LK61</accession>
<dbReference type="Pfam" id="PF01061">
    <property type="entry name" value="ABC2_membrane"/>
    <property type="match status" value="1"/>
</dbReference>
<comment type="subcellular location">
    <subcellularLocation>
        <location evidence="6">Cell membrane</location>
        <topology evidence="6">Multi-pass membrane protein</topology>
    </subcellularLocation>
    <subcellularLocation>
        <location evidence="1">Membrane</location>
        <topology evidence="1">Multi-pass membrane protein</topology>
    </subcellularLocation>
</comment>
<keyword evidence="2 6" id="KW-0812">Transmembrane</keyword>
<evidence type="ECO:0000256" key="2">
    <source>
        <dbReference type="ARBA" id="ARBA00022692"/>
    </source>
</evidence>
<evidence type="ECO:0000259" key="7">
    <source>
        <dbReference type="PROSITE" id="PS51012"/>
    </source>
</evidence>
<dbReference type="Proteomes" id="UP000250434">
    <property type="component" value="Chromosome"/>
</dbReference>
<evidence type="ECO:0000256" key="4">
    <source>
        <dbReference type="ARBA" id="ARBA00023136"/>
    </source>
</evidence>
<dbReference type="OrthoDB" id="3370990at2"/>
<keyword evidence="5" id="KW-0046">Antibiotic resistance</keyword>
<dbReference type="InterPro" id="IPR047817">
    <property type="entry name" value="ABC2_TM_bact-type"/>
</dbReference>
<feature type="transmembrane region" description="Helical" evidence="6">
    <location>
        <begin position="41"/>
        <end position="61"/>
    </location>
</feature>
<dbReference type="PANTHER" id="PTHR43229:SF2">
    <property type="entry name" value="NODULATION PROTEIN J"/>
    <property type="match status" value="1"/>
</dbReference>
<protein>
    <recommendedName>
        <fullName evidence="6">Transport permease protein</fullName>
    </recommendedName>
</protein>
<dbReference type="KEGG" id="aab:A4R43_12680"/>
<dbReference type="GO" id="GO:0046677">
    <property type="term" value="P:response to antibiotic"/>
    <property type="evidence" value="ECO:0007669"/>
    <property type="project" value="UniProtKB-KW"/>
</dbReference>
<dbReference type="PIRSF" id="PIRSF006648">
    <property type="entry name" value="DrrB"/>
    <property type="match status" value="1"/>
</dbReference>
<dbReference type="PROSITE" id="PS51012">
    <property type="entry name" value="ABC_TM2"/>
    <property type="match status" value="1"/>
</dbReference>
<dbReference type="GO" id="GO:0043190">
    <property type="term" value="C:ATP-binding cassette (ABC) transporter complex"/>
    <property type="evidence" value="ECO:0007669"/>
    <property type="project" value="InterPro"/>
</dbReference>
<dbReference type="InterPro" id="IPR051784">
    <property type="entry name" value="Nod_factor_ABC_transporter"/>
</dbReference>
<dbReference type="GO" id="GO:0140359">
    <property type="term" value="F:ABC-type transporter activity"/>
    <property type="evidence" value="ECO:0007669"/>
    <property type="project" value="InterPro"/>
</dbReference>
<evidence type="ECO:0000256" key="3">
    <source>
        <dbReference type="ARBA" id="ARBA00022989"/>
    </source>
</evidence>
<gene>
    <name evidence="8" type="ORF">A4R43_12680</name>
</gene>
<feature type="transmembrane region" description="Helical" evidence="6">
    <location>
        <begin position="150"/>
        <end position="173"/>
    </location>
</feature>
<evidence type="ECO:0000256" key="1">
    <source>
        <dbReference type="ARBA" id="ARBA00004141"/>
    </source>
</evidence>
<reference evidence="8 9" key="1">
    <citation type="submission" date="2016-04" db="EMBL/GenBank/DDBJ databases">
        <title>Complete genome sequence and analysis of deep-sea sediment isolate, Amycolatopsis sp. WP1.</title>
        <authorList>
            <person name="Wang H."/>
            <person name="Chen S."/>
            <person name="Wu Q."/>
        </authorList>
    </citation>
    <scope>NUCLEOTIDE SEQUENCE [LARGE SCALE GENOMIC DNA]</scope>
    <source>
        <strain evidence="8 9">WP1</strain>
    </source>
</reference>
<sequence>MAVLPKNRADRLRWAVVDSLVIARRDLTHWIRRPTQVVGGMLFPAFSILLFGYVFGSSIIIPGGGDYREFLMPGLFGQTMMFGIGQTMTAVTTDADRGVTDRFRSLPMSKTAVVAGRSIADIANSSLDLLILMACGLIVGWTWHGSFGAALAGAGLLLLLRFGVIWVGIYIGLVLPSPESVSSAWMLLFPFTMIANTFVLPSSMPDWLRVLAEWNPLSATVGATRELFGNPGVAGDSWVSQHYLLMAVVWPVLLVAIFLPLSIRRYRRLSN</sequence>
<keyword evidence="4 6" id="KW-0472">Membrane</keyword>
<evidence type="ECO:0000256" key="5">
    <source>
        <dbReference type="ARBA" id="ARBA00023251"/>
    </source>
</evidence>
<dbReference type="AlphaFoldDB" id="A0A344LK61"/>
<feature type="transmembrane region" description="Helical" evidence="6">
    <location>
        <begin position="185"/>
        <end position="204"/>
    </location>
</feature>
<organism evidence="8 9">
    <name type="scientific">Amycolatopsis albispora</name>
    <dbReference type="NCBI Taxonomy" id="1804986"/>
    <lineage>
        <taxon>Bacteria</taxon>
        <taxon>Bacillati</taxon>
        <taxon>Actinomycetota</taxon>
        <taxon>Actinomycetes</taxon>
        <taxon>Pseudonocardiales</taxon>
        <taxon>Pseudonocardiaceae</taxon>
        <taxon>Amycolatopsis</taxon>
    </lineage>
</organism>
<name>A0A344LK61_9PSEU</name>
<evidence type="ECO:0000256" key="6">
    <source>
        <dbReference type="RuleBase" id="RU361157"/>
    </source>
</evidence>
<keyword evidence="6" id="KW-0813">Transport</keyword>
<evidence type="ECO:0000313" key="9">
    <source>
        <dbReference type="Proteomes" id="UP000250434"/>
    </source>
</evidence>
<comment type="caution">
    <text evidence="6">Lacks conserved residue(s) required for the propagation of feature annotation.</text>
</comment>
<dbReference type="PANTHER" id="PTHR43229">
    <property type="entry name" value="NODULATION PROTEIN J"/>
    <property type="match status" value="1"/>
</dbReference>
<keyword evidence="6" id="KW-1003">Cell membrane</keyword>
<feature type="domain" description="ABC transmembrane type-2" evidence="7">
    <location>
        <begin position="35"/>
        <end position="269"/>
    </location>
</feature>
<feature type="transmembrane region" description="Helical" evidence="6">
    <location>
        <begin position="127"/>
        <end position="144"/>
    </location>
</feature>
<feature type="transmembrane region" description="Helical" evidence="6">
    <location>
        <begin position="243"/>
        <end position="263"/>
    </location>
</feature>
<dbReference type="InterPro" id="IPR000412">
    <property type="entry name" value="ABC_2_transport"/>
</dbReference>
<evidence type="ECO:0000313" key="8">
    <source>
        <dbReference type="EMBL" id="AXB48435.1"/>
    </source>
</evidence>